<dbReference type="RefSeq" id="WP_171183942.1">
    <property type="nucleotide sequence ID" value="NZ_WTPX01000015.1"/>
</dbReference>
<evidence type="ECO:0000259" key="2">
    <source>
        <dbReference type="Pfam" id="PF13360"/>
    </source>
</evidence>
<accession>A0ABX1VCD3</accession>
<feature type="domain" description="Pyrrolo-quinoline quinone repeat" evidence="2">
    <location>
        <begin position="83"/>
        <end position="351"/>
    </location>
</feature>
<feature type="chain" id="PRO_5047190247" description="Pyrrolo-quinoline quinone repeat domain-containing protein" evidence="1">
    <location>
        <begin position="18"/>
        <end position="432"/>
    </location>
</feature>
<comment type="caution">
    <text evidence="3">The sequence shown here is derived from an EMBL/GenBank/DDBJ whole genome shotgun (WGS) entry which is preliminary data.</text>
</comment>
<dbReference type="EMBL" id="WTPX01000015">
    <property type="protein sequence ID" value="NNJ24706.1"/>
    <property type="molecule type" value="Genomic_DNA"/>
</dbReference>
<evidence type="ECO:0000313" key="4">
    <source>
        <dbReference type="Proteomes" id="UP000609651"/>
    </source>
</evidence>
<dbReference type="Proteomes" id="UP000609651">
    <property type="component" value="Unassembled WGS sequence"/>
</dbReference>
<dbReference type="InterPro" id="IPR015943">
    <property type="entry name" value="WD40/YVTN_repeat-like_dom_sf"/>
</dbReference>
<evidence type="ECO:0000256" key="1">
    <source>
        <dbReference type="SAM" id="SignalP"/>
    </source>
</evidence>
<dbReference type="Gene3D" id="2.130.10.10">
    <property type="entry name" value="YVTN repeat-like/Quinoprotein amine dehydrogenase"/>
    <property type="match status" value="1"/>
</dbReference>
<feature type="signal peptide" evidence="1">
    <location>
        <begin position="1"/>
        <end position="17"/>
    </location>
</feature>
<dbReference type="PANTHER" id="PTHR34512:SF30">
    <property type="entry name" value="OUTER MEMBRANE PROTEIN ASSEMBLY FACTOR BAMB"/>
    <property type="match status" value="1"/>
</dbReference>
<reference evidence="3 4" key="1">
    <citation type="journal article" date="2020" name="Syst. Appl. Microbiol.">
        <title>Alienimonas chondri sp. nov., a novel planctomycete isolated from the biofilm of the red alga Chondrus crispus.</title>
        <authorList>
            <person name="Vitorino I."/>
            <person name="Albuquerque L."/>
            <person name="Wiegand S."/>
            <person name="Kallscheuer N."/>
            <person name="da Costa M.S."/>
            <person name="Lobo-da-Cunha A."/>
            <person name="Jogler C."/>
            <person name="Lage O.M."/>
        </authorList>
    </citation>
    <scope>NUCLEOTIDE SEQUENCE [LARGE SCALE GENOMIC DNA]</scope>
    <source>
        <strain evidence="3 4">LzC2</strain>
    </source>
</reference>
<dbReference type="SUPFAM" id="SSF50998">
    <property type="entry name" value="Quinoprotein alcohol dehydrogenase-like"/>
    <property type="match status" value="1"/>
</dbReference>
<dbReference type="InterPro" id="IPR002372">
    <property type="entry name" value="PQQ_rpt_dom"/>
</dbReference>
<gene>
    <name evidence="3" type="ORF">LzC2_07650</name>
</gene>
<keyword evidence="1" id="KW-0732">Signal</keyword>
<dbReference type="PANTHER" id="PTHR34512">
    <property type="entry name" value="CELL SURFACE PROTEIN"/>
    <property type="match status" value="1"/>
</dbReference>
<organism evidence="3 4">
    <name type="scientific">Alienimonas chondri</name>
    <dbReference type="NCBI Taxonomy" id="2681879"/>
    <lineage>
        <taxon>Bacteria</taxon>
        <taxon>Pseudomonadati</taxon>
        <taxon>Planctomycetota</taxon>
        <taxon>Planctomycetia</taxon>
        <taxon>Planctomycetales</taxon>
        <taxon>Planctomycetaceae</taxon>
        <taxon>Alienimonas</taxon>
    </lineage>
</organism>
<proteinExistence type="predicted"/>
<protein>
    <recommendedName>
        <fullName evidence="2">Pyrrolo-quinoline quinone repeat domain-containing protein</fullName>
    </recommendedName>
</protein>
<evidence type="ECO:0000313" key="3">
    <source>
        <dbReference type="EMBL" id="NNJ24706.1"/>
    </source>
</evidence>
<name>A0ABX1VCD3_9PLAN</name>
<dbReference type="InterPro" id="IPR011047">
    <property type="entry name" value="Quinoprotein_ADH-like_sf"/>
</dbReference>
<keyword evidence="4" id="KW-1185">Reference proteome</keyword>
<dbReference type="Pfam" id="PF13360">
    <property type="entry name" value="PQQ_2"/>
    <property type="match status" value="1"/>
</dbReference>
<sequence length="432" mass="44965">MKIALALLLLGTSTAVAGDWPQILGPNRNGVAVDEQPLTALPTDLSPKWEKPVGDGFAGPAVADGAVYLFHRVRADDGQEVERLEALDAATGEARWASDSPATYGGGFIADDGPRCVPVVTPLLGGRIVTFGAAGVLRCVSVTDGSELWKRDAAADYGADAGYFGFGSTPLVVPVESADGEDGGIVLCVVGGDRDGAGVVGFDLKTGETRWTATDAKAAYASPVLLPRRTGAEAVVPTRLTTYGIDVYTGRVKWEAPFGARGPTAVGANPVVIGRAPASLFLTASYNVGATLLDVTDQGAVGVYADSEVLAAHYATPVKVGGACYGIDGRQDVGQSDLVCFNPAENRRLWTEPNFGHGTLIAVPRPVSGGSVLILKTDGALVLVSSDPKRYRELGHASLFNTTTRALPAYSDGVLYARDENVLRSFDLSAQK</sequence>